<name>A0ABR9TVS8_9NOSO</name>
<evidence type="ECO:0000313" key="2">
    <source>
        <dbReference type="Proteomes" id="UP000647836"/>
    </source>
</evidence>
<keyword evidence="2" id="KW-1185">Reference proteome</keyword>
<organism evidence="1 2">
    <name type="scientific">Nostoc cf. edaphicum LEGE 07299</name>
    <dbReference type="NCBI Taxonomy" id="2777974"/>
    <lineage>
        <taxon>Bacteria</taxon>
        <taxon>Bacillati</taxon>
        <taxon>Cyanobacteriota</taxon>
        <taxon>Cyanophyceae</taxon>
        <taxon>Nostocales</taxon>
        <taxon>Nostocaceae</taxon>
        <taxon>Nostoc</taxon>
    </lineage>
</organism>
<accession>A0ABR9TVS8</accession>
<sequence>MTPENVKVKLIEVFQEMQTDCGYQGQPITGTTCPFNDLGWFDSYLCLAAITMLSTELNVDIPNDVNIFLSEDGTQRLTINESVDVVCEIVSKGNQKR</sequence>
<proteinExistence type="predicted"/>
<gene>
    <name evidence="1" type="ORF">IQ229_05765</name>
</gene>
<reference evidence="1 2" key="1">
    <citation type="submission" date="2020-10" db="EMBL/GenBank/DDBJ databases">
        <authorList>
            <person name="Castelo-Branco R."/>
            <person name="Eusebio N."/>
            <person name="Adriana R."/>
            <person name="Vieira A."/>
            <person name="Brugerolle De Fraissinette N."/>
            <person name="Rezende De Castro R."/>
            <person name="Schneider M.P."/>
            <person name="Vasconcelos V."/>
            <person name="Leao P.N."/>
        </authorList>
    </citation>
    <scope>NUCLEOTIDE SEQUENCE [LARGE SCALE GENOMIC DNA]</scope>
    <source>
        <strain evidence="1 2">LEGE 07299</strain>
    </source>
</reference>
<protein>
    <recommendedName>
        <fullName evidence="3">Carrier domain-containing protein</fullName>
    </recommendedName>
</protein>
<evidence type="ECO:0000313" key="1">
    <source>
        <dbReference type="EMBL" id="MBE9104459.1"/>
    </source>
</evidence>
<dbReference type="EMBL" id="JADEXF010000128">
    <property type="protein sequence ID" value="MBE9104459.1"/>
    <property type="molecule type" value="Genomic_DNA"/>
</dbReference>
<dbReference type="Proteomes" id="UP000647836">
    <property type="component" value="Unassembled WGS sequence"/>
</dbReference>
<comment type="caution">
    <text evidence="1">The sequence shown here is derived from an EMBL/GenBank/DDBJ whole genome shotgun (WGS) entry which is preliminary data.</text>
</comment>
<evidence type="ECO:0008006" key="3">
    <source>
        <dbReference type="Google" id="ProtNLM"/>
    </source>
</evidence>
<dbReference type="RefSeq" id="WP_162398227.1">
    <property type="nucleotide sequence ID" value="NZ_JADEXF010000128.1"/>
</dbReference>